<feature type="transmembrane region" description="Helical" evidence="1">
    <location>
        <begin position="49"/>
        <end position="68"/>
    </location>
</feature>
<feature type="transmembrane region" description="Helical" evidence="1">
    <location>
        <begin position="12"/>
        <end position="29"/>
    </location>
</feature>
<reference evidence="2" key="1">
    <citation type="submission" date="2024-07" db="EMBL/GenBank/DDBJ databases">
        <authorList>
            <person name="Li X.-J."/>
            <person name="Wang X."/>
        </authorList>
    </citation>
    <scope>NUCLEOTIDE SEQUENCE</scope>
    <source>
        <strain evidence="2">HSP-334</strain>
    </source>
</reference>
<feature type="transmembrane region" description="Helical" evidence="1">
    <location>
        <begin position="120"/>
        <end position="137"/>
    </location>
</feature>
<dbReference type="EMBL" id="CP165644">
    <property type="protein sequence ID" value="XDU67637.1"/>
    <property type="molecule type" value="Genomic_DNA"/>
</dbReference>
<feature type="transmembrane region" description="Helical" evidence="1">
    <location>
        <begin position="166"/>
        <end position="183"/>
    </location>
</feature>
<evidence type="ECO:0008006" key="3">
    <source>
        <dbReference type="Google" id="ProtNLM"/>
    </source>
</evidence>
<accession>A0AB39VK42</accession>
<evidence type="ECO:0000313" key="2">
    <source>
        <dbReference type="EMBL" id="XDU67637.1"/>
    </source>
</evidence>
<name>A0AB39VK42_9FUSO</name>
<evidence type="ECO:0000256" key="1">
    <source>
        <dbReference type="SAM" id="Phobius"/>
    </source>
</evidence>
<dbReference type="KEGG" id="lrug:AB8B22_04275"/>
<sequence length="193" mass="22678">MKGKRKGEMDFFYHTITTLILIFFYYVGFKFPDYDFKFKLSHRNILTHSPLLVIILFVLHQSKILTLTYKTKYDITDFVTVGLSLGIAIHLLYDLFPKSFKGTALLQFPIVEKSLSKDETIASIIIFIIFLTGFSVYKIKDYLDLATNLILIIITFILKRKSEKKFFRVAFLFVAIFSLLIYLKQNTIFNKFF</sequence>
<proteinExistence type="predicted"/>
<protein>
    <recommendedName>
        <fullName evidence="3">Membrane-bound metal-dependent hydrolase</fullName>
    </recommendedName>
</protein>
<keyword evidence="1" id="KW-0812">Transmembrane</keyword>
<dbReference type="AlphaFoldDB" id="A0AB39VK42"/>
<gene>
    <name evidence="2" type="ORF">AB8B22_04275</name>
</gene>
<keyword evidence="1" id="KW-0472">Membrane</keyword>
<dbReference type="RefSeq" id="WP_369711781.1">
    <property type="nucleotide sequence ID" value="NZ_CP165644.1"/>
</dbReference>
<feature type="transmembrane region" description="Helical" evidence="1">
    <location>
        <begin position="75"/>
        <end position="93"/>
    </location>
</feature>
<organism evidence="2">
    <name type="scientific">Leptotrichia rugosa</name>
    <dbReference type="NCBI Taxonomy" id="3239302"/>
    <lineage>
        <taxon>Bacteria</taxon>
        <taxon>Fusobacteriati</taxon>
        <taxon>Fusobacteriota</taxon>
        <taxon>Fusobacteriia</taxon>
        <taxon>Fusobacteriales</taxon>
        <taxon>Leptotrichiaceae</taxon>
        <taxon>Leptotrichia</taxon>
    </lineage>
</organism>
<keyword evidence="1" id="KW-1133">Transmembrane helix</keyword>